<dbReference type="AlphaFoldDB" id="A0A1J8R9N0"/>
<dbReference type="Proteomes" id="UP000183567">
    <property type="component" value="Unassembled WGS sequence"/>
</dbReference>
<proteinExistence type="predicted"/>
<protein>
    <submittedName>
        <fullName evidence="1">Uncharacterized protein</fullName>
    </submittedName>
</protein>
<accession>A0A1J8R9N0</accession>
<dbReference type="STRING" id="180088.A0A1J8R9N0"/>
<keyword evidence="2" id="KW-1185">Reference proteome</keyword>
<name>A0A1J8R9N0_9AGAM</name>
<reference evidence="1 2" key="1">
    <citation type="submission" date="2016-03" db="EMBL/GenBank/DDBJ databases">
        <title>Comparative genomics of the ectomycorrhizal sister species Rhizopogon vinicolor and Rhizopogon vesiculosus (Basidiomycota: Boletales) reveals a divergence of the mating type B locus.</title>
        <authorList>
            <person name="Mujic A.B."/>
            <person name="Kuo A."/>
            <person name="Tritt A."/>
            <person name="Lipzen A."/>
            <person name="Chen C."/>
            <person name="Johnson J."/>
            <person name="Sharma A."/>
            <person name="Barry K."/>
            <person name="Grigoriev I.V."/>
            <person name="Spatafora J.W."/>
        </authorList>
    </citation>
    <scope>NUCLEOTIDE SEQUENCE [LARGE SCALE GENOMIC DNA]</scope>
    <source>
        <strain evidence="1 2">AM-OR11-056</strain>
    </source>
</reference>
<evidence type="ECO:0000313" key="1">
    <source>
        <dbReference type="EMBL" id="OJA18458.1"/>
    </source>
</evidence>
<sequence>MSYDLTDRLLELVEDARTSWPMESGDVFDQEGPSRGMPHHAADLIYLFDNVPLLLSPSSSPTAFDDNESFPSFPSSRSTSAEFSFSSESSFRGWAQPVVDELMYARVRDAIQERWITFVQGFVQGDRPWDKSRDKVYVFGPEGEVRVSLRADGVGGYGASGYVACAEGCTGA</sequence>
<gene>
    <name evidence="1" type="ORF">AZE42_11522</name>
</gene>
<comment type="caution">
    <text evidence="1">The sequence shown here is derived from an EMBL/GenBank/DDBJ whole genome shotgun (WGS) entry which is preliminary data.</text>
</comment>
<evidence type="ECO:0000313" key="2">
    <source>
        <dbReference type="Proteomes" id="UP000183567"/>
    </source>
</evidence>
<organism evidence="1 2">
    <name type="scientific">Rhizopogon vesiculosus</name>
    <dbReference type="NCBI Taxonomy" id="180088"/>
    <lineage>
        <taxon>Eukaryota</taxon>
        <taxon>Fungi</taxon>
        <taxon>Dikarya</taxon>
        <taxon>Basidiomycota</taxon>
        <taxon>Agaricomycotina</taxon>
        <taxon>Agaricomycetes</taxon>
        <taxon>Agaricomycetidae</taxon>
        <taxon>Boletales</taxon>
        <taxon>Suillineae</taxon>
        <taxon>Rhizopogonaceae</taxon>
        <taxon>Rhizopogon</taxon>
    </lineage>
</organism>
<dbReference type="OrthoDB" id="3200163at2759"/>
<dbReference type="EMBL" id="LVVM01001487">
    <property type="protein sequence ID" value="OJA18458.1"/>
    <property type="molecule type" value="Genomic_DNA"/>
</dbReference>